<dbReference type="GO" id="GO:0006085">
    <property type="term" value="P:acetyl-CoA biosynthetic process"/>
    <property type="evidence" value="ECO:0007669"/>
    <property type="project" value="TreeGrafter"/>
</dbReference>
<reference evidence="1" key="1">
    <citation type="submission" date="2021-06" db="EMBL/GenBank/DDBJ databases">
        <authorList>
            <person name="Kallberg Y."/>
            <person name="Tangrot J."/>
            <person name="Rosling A."/>
        </authorList>
    </citation>
    <scope>NUCLEOTIDE SEQUENCE</scope>
    <source>
        <strain evidence="1">MA453B</strain>
    </source>
</reference>
<evidence type="ECO:0000313" key="2">
    <source>
        <dbReference type="Proteomes" id="UP000789405"/>
    </source>
</evidence>
<comment type="caution">
    <text evidence="1">The sequence shown here is derived from an EMBL/GenBank/DDBJ whole genome shotgun (WGS) entry which is preliminary data.</text>
</comment>
<proteinExistence type="predicted"/>
<protein>
    <submittedName>
        <fullName evidence="1">96_t:CDS:1</fullName>
    </submittedName>
</protein>
<dbReference type="EMBL" id="CAJVPY010032476">
    <property type="protein sequence ID" value="CAG8797820.1"/>
    <property type="molecule type" value="Genomic_DNA"/>
</dbReference>
<dbReference type="Gene3D" id="3.40.50.12780">
    <property type="entry name" value="N-terminal domain of ligase-like"/>
    <property type="match status" value="3"/>
</dbReference>
<organism evidence="1 2">
    <name type="scientific">Dentiscutata erythropus</name>
    <dbReference type="NCBI Taxonomy" id="1348616"/>
    <lineage>
        <taxon>Eukaryota</taxon>
        <taxon>Fungi</taxon>
        <taxon>Fungi incertae sedis</taxon>
        <taxon>Mucoromycota</taxon>
        <taxon>Glomeromycotina</taxon>
        <taxon>Glomeromycetes</taxon>
        <taxon>Diversisporales</taxon>
        <taxon>Gigasporaceae</taxon>
        <taxon>Dentiscutata</taxon>
    </lineage>
</organism>
<sequence length="275" mass="31116">YLTNRLINQSTNRPSEGPLFIIYTSVSTGKPEGVIHTTGGYLLNAAATLKSVFDYNEGDIVVAKHKITQFYTAPTAIHLLHKFGREYVDLHDLSSLRVIDTAGCRPVRLPPFFGIALAILNPDTGEEIETTEAEGVLAIRQPWPSMARTIYNNHNQYLDTYMRLYKGYYFTGNGAGRDHDGYYWIRGRVDDVINISAFAFVTLKPNSDYINVKYLILQVRKSIGPLLHQKRFLPKTRSEKIMRSILLKIVEGQTDSLDDLSTLDIVDTLIEEVKN</sequence>
<dbReference type="PANTHER" id="PTHR24095:SF14">
    <property type="entry name" value="ACETYL-COENZYME A SYNTHETASE 1"/>
    <property type="match status" value="1"/>
</dbReference>
<feature type="non-terminal residue" evidence="1">
    <location>
        <position position="1"/>
    </location>
</feature>
<dbReference type="AlphaFoldDB" id="A0A9N9P7N7"/>
<feature type="non-terminal residue" evidence="1">
    <location>
        <position position="275"/>
    </location>
</feature>
<dbReference type="OrthoDB" id="1706066at2759"/>
<dbReference type="PANTHER" id="PTHR24095">
    <property type="entry name" value="ACETYL-COENZYME A SYNTHETASE"/>
    <property type="match status" value="1"/>
</dbReference>
<accession>A0A9N9P7N7</accession>
<dbReference type="Proteomes" id="UP000789405">
    <property type="component" value="Unassembled WGS sequence"/>
</dbReference>
<gene>
    <name evidence="1" type="ORF">DERYTH_LOCUS22754</name>
</gene>
<dbReference type="InterPro" id="IPR042099">
    <property type="entry name" value="ANL_N_sf"/>
</dbReference>
<keyword evidence="2" id="KW-1185">Reference proteome</keyword>
<evidence type="ECO:0000313" key="1">
    <source>
        <dbReference type="EMBL" id="CAG8797820.1"/>
    </source>
</evidence>
<dbReference type="SUPFAM" id="SSF56801">
    <property type="entry name" value="Acetyl-CoA synthetase-like"/>
    <property type="match status" value="1"/>
</dbReference>
<name>A0A9N9P7N7_9GLOM</name>
<dbReference type="GO" id="GO:0003987">
    <property type="term" value="F:acetate-CoA ligase activity"/>
    <property type="evidence" value="ECO:0007669"/>
    <property type="project" value="TreeGrafter"/>
</dbReference>